<comment type="caution">
    <text evidence="1">The sequence shown here is derived from an EMBL/GenBank/DDBJ whole genome shotgun (WGS) entry which is preliminary data.</text>
</comment>
<dbReference type="Proteomes" id="UP000004358">
    <property type="component" value="Unassembled WGS sequence"/>
</dbReference>
<proteinExistence type="predicted"/>
<name>A3ZV78_9BACT</name>
<organism evidence="1 2">
    <name type="scientific">Blastopirellula marina DSM 3645</name>
    <dbReference type="NCBI Taxonomy" id="314230"/>
    <lineage>
        <taxon>Bacteria</taxon>
        <taxon>Pseudomonadati</taxon>
        <taxon>Planctomycetota</taxon>
        <taxon>Planctomycetia</taxon>
        <taxon>Pirellulales</taxon>
        <taxon>Pirellulaceae</taxon>
        <taxon>Blastopirellula</taxon>
    </lineage>
</organism>
<gene>
    <name evidence="1" type="ORF">DSM3645_03833</name>
</gene>
<accession>A3ZV78</accession>
<reference evidence="1 2" key="1">
    <citation type="submission" date="2006-02" db="EMBL/GenBank/DDBJ databases">
        <authorList>
            <person name="Amann R."/>
            <person name="Ferriera S."/>
            <person name="Johnson J."/>
            <person name="Kravitz S."/>
            <person name="Halpern A."/>
            <person name="Remington K."/>
            <person name="Beeson K."/>
            <person name="Tran B."/>
            <person name="Rogers Y.-H."/>
            <person name="Friedman R."/>
            <person name="Venter J.C."/>
        </authorList>
    </citation>
    <scope>NUCLEOTIDE SEQUENCE [LARGE SCALE GENOMIC DNA]</scope>
    <source>
        <strain evidence="1 2">DSM 3645</strain>
    </source>
</reference>
<sequence>MSGGNRSRRRSSSATCGTCTLVRTRCCVVKSSRRG</sequence>
<dbReference type="EMBL" id="AANZ01000014">
    <property type="protein sequence ID" value="EAQ79576.1"/>
    <property type="molecule type" value="Genomic_DNA"/>
</dbReference>
<dbReference type="AlphaFoldDB" id="A3ZV78"/>
<evidence type="ECO:0000313" key="1">
    <source>
        <dbReference type="EMBL" id="EAQ79576.1"/>
    </source>
</evidence>
<dbReference type="HOGENOM" id="CLU_3363579_0_0_0"/>
<protein>
    <submittedName>
        <fullName evidence="1">Uncharacterized protein</fullName>
    </submittedName>
</protein>
<evidence type="ECO:0000313" key="2">
    <source>
        <dbReference type="Proteomes" id="UP000004358"/>
    </source>
</evidence>